<comment type="caution">
    <text evidence="1">The sequence shown here is derived from an EMBL/GenBank/DDBJ whole genome shotgun (WGS) entry which is preliminary data.</text>
</comment>
<gene>
    <name evidence="1" type="ORF">Goshw_003256</name>
</gene>
<evidence type="ECO:0000313" key="1">
    <source>
        <dbReference type="EMBL" id="MBA0856800.1"/>
    </source>
</evidence>
<organism evidence="1 2">
    <name type="scientific">Gossypium schwendimanii</name>
    <name type="common">Cotton</name>
    <dbReference type="NCBI Taxonomy" id="34291"/>
    <lineage>
        <taxon>Eukaryota</taxon>
        <taxon>Viridiplantae</taxon>
        <taxon>Streptophyta</taxon>
        <taxon>Embryophyta</taxon>
        <taxon>Tracheophyta</taxon>
        <taxon>Spermatophyta</taxon>
        <taxon>Magnoliopsida</taxon>
        <taxon>eudicotyledons</taxon>
        <taxon>Gunneridae</taxon>
        <taxon>Pentapetalae</taxon>
        <taxon>rosids</taxon>
        <taxon>malvids</taxon>
        <taxon>Malvales</taxon>
        <taxon>Malvaceae</taxon>
        <taxon>Malvoideae</taxon>
        <taxon>Gossypium</taxon>
    </lineage>
</organism>
<protein>
    <submittedName>
        <fullName evidence="1">Uncharacterized protein</fullName>
    </submittedName>
</protein>
<dbReference type="Proteomes" id="UP000593576">
    <property type="component" value="Unassembled WGS sequence"/>
</dbReference>
<dbReference type="SUPFAM" id="SSF141562">
    <property type="entry name" value="At5g01610-like"/>
    <property type="match status" value="1"/>
</dbReference>
<keyword evidence="2" id="KW-1185">Reference proteome</keyword>
<reference evidence="1 2" key="1">
    <citation type="journal article" date="2019" name="Genome Biol. Evol.">
        <title>Insights into the evolution of the New World diploid cottons (Gossypium, subgenus Houzingenia) based on genome sequencing.</title>
        <authorList>
            <person name="Grover C.E."/>
            <person name="Arick M.A. 2nd"/>
            <person name="Thrash A."/>
            <person name="Conover J.L."/>
            <person name="Sanders W.S."/>
            <person name="Peterson D.G."/>
            <person name="Frelichowski J.E."/>
            <person name="Scheffler J.A."/>
            <person name="Scheffler B.E."/>
            <person name="Wendel J.F."/>
        </authorList>
    </citation>
    <scope>NUCLEOTIDE SEQUENCE [LARGE SCALE GENOMIC DNA]</scope>
    <source>
        <strain evidence="1">1</strain>
        <tissue evidence="1">Leaf</tissue>
    </source>
</reference>
<dbReference type="InterPro" id="IPR036758">
    <property type="entry name" value="At5g01610-like"/>
</dbReference>
<evidence type="ECO:0000313" key="2">
    <source>
        <dbReference type="Proteomes" id="UP000593576"/>
    </source>
</evidence>
<proteinExistence type="predicted"/>
<accession>A0A7J9LDL3</accession>
<name>A0A7J9LDL3_GOSSC</name>
<dbReference type="EMBL" id="JABFAF010000006">
    <property type="protein sequence ID" value="MBA0856800.1"/>
    <property type="molecule type" value="Genomic_DNA"/>
</dbReference>
<sequence length="83" mass="8957">MVIANLSYGGLVGVEGLSQEELFLWLQIRGITLNDPSSGLILFDIGAANKQLSISLIEDPPVCKPQQDVIGEHKVLNIISVDL</sequence>
<dbReference type="Pfam" id="PF04398">
    <property type="entry name" value="DUF538"/>
    <property type="match status" value="1"/>
</dbReference>
<dbReference type="Gene3D" id="2.30.240.10">
    <property type="entry name" value="At5g01610-like"/>
    <property type="match status" value="1"/>
</dbReference>
<dbReference type="AlphaFoldDB" id="A0A7J9LDL3"/>
<dbReference type="OrthoDB" id="766568at2759"/>
<dbReference type="InterPro" id="IPR007493">
    <property type="entry name" value="DUF538"/>
</dbReference>